<dbReference type="AlphaFoldDB" id="A0A4Y2MYC2"/>
<gene>
    <name evidence="2" type="ORF">AVEN_252173_1</name>
</gene>
<organism evidence="2 3">
    <name type="scientific">Araneus ventricosus</name>
    <name type="common">Orbweaver spider</name>
    <name type="synonym">Epeira ventricosa</name>
    <dbReference type="NCBI Taxonomy" id="182803"/>
    <lineage>
        <taxon>Eukaryota</taxon>
        <taxon>Metazoa</taxon>
        <taxon>Ecdysozoa</taxon>
        <taxon>Arthropoda</taxon>
        <taxon>Chelicerata</taxon>
        <taxon>Arachnida</taxon>
        <taxon>Araneae</taxon>
        <taxon>Araneomorphae</taxon>
        <taxon>Entelegynae</taxon>
        <taxon>Araneoidea</taxon>
        <taxon>Araneidae</taxon>
        <taxon>Araneus</taxon>
    </lineage>
</organism>
<name>A0A4Y2MYC2_ARAVE</name>
<evidence type="ECO:0000313" key="3">
    <source>
        <dbReference type="Proteomes" id="UP000499080"/>
    </source>
</evidence>
<proteinExistence type="predicted"/>
<protein>
    <submittedName>
        <fullName evidence="2">Uncharacterized protein</fullName>
    </submittedName>
</protein>
<keyword evidence="1" id="KW-0472">Membrane</keyword>
<sequence length="335" mass="38402">MRRPRGRLANIHVVQTLSVGWSIQQRTVEKLEEGRQVTDFPRESHIAAYCDFQVLGSISNSQRFTDLHPKGNEWLIWGNIFFFSYFPIDKPVLINAVKKNCENFPQNILECVIQGMERRLKLHSAVKWAYFLQKFLYRIVCCEQCEFFLSICFCVNMYLLQKQPNSTLCSSFRNKACVISYITFYAKPFISFVMLNCMQFFLIQTSAHHLSALLSSIVLLILNLASTFFSLQVRLLNSWISWQLIHLGAWYKRSSPGLACDTADQTALSRFVSGHLRSCSFSHSNKVFPVCAKCGVASASPEHILSCLRLSRETFETDPLLALDFLRVSGLMDDV</sequence>
<feature type="transmembrane region" description="Helical" evidence="1">
    <location>
        <begin position="210"/>
        <end position="231"/>
    </location>
</feature>
<dbReference type="EMBL" id="BGPR01008097">
    <property type="protein sequence ID" value="GBN31552.1"/>
    <property type="molecule type" value="Genomic_DNA"/>
</dbReference>
<evidence type="ECO:0000256" key="1">
    <source>
        <dbReference type="SAM" id="Phobius"/>
    </source>
</evidence>
<reference evidence="2 3" key="1">
    <citation type="journal article" date="2019" name="Sci. Rep.">
        <title>Orb-weaving spider Araneus ventricosus genome elucidates the spidroin gene catalogue.</title>
        <authorList>
            <person name="Kono N."/>
            <person name="Nakamura H."/>
            <person name="Ohtoshi R."/>
            <person name="Moran D.A.P."/>
            <person name="Shinohara A."/>
            <person name="Yoshida Y."/>
            <person name="Fujiwara M."/>
            <person name="Mori M."/>
            <person name="Tomita M."/>
            <person name="Arakawa K."/>
        </authorList>
    </citation>
    <scope>NUCLEOTIDE SEQUENCE [LARGE SCALE GENOMIC DNA]</scope>
</reference>
<keyword evidence="3" id="KW-1185">Reference proteome</keyword>
<evidence type="ECO:0000313" key="2">
    <source>
        <dbReference type="EMBL" id="GBN31552.1"/>
    </source>
</evidence>
<accession>A0A4Y2MYC2</accession>
<feature type="transmembrane region" description="Helical" evidence="1">
    <location>
        <begin position="179"/>
        <end position="203"/>
    </location>
</feature>
<comment type="caution">
    <text evidence="2">The sequence shown here is derived from an EMBL/GenBank/DDBJ whole genome shotgun (WGS) entry which is preliminary data.</text>
</comment>
<keyword evidence="1" id="KW-1133">Transmembrane helix</keyword>
<dbReference type="Proteomes" id="UP000499080">
    <property type="component" value="Unassembled WGS sequence"/>
</dbReference>
<keyword evidence="1" id="KW-0812">Transmembrane</keyword>